<dbReference type="AlphaFoldDB" id="A0A5B1M076"/>
<dbReference type="SUPFAM" id="SSF51905">
    <property type="entry name" value="FAD/NAD(P)-binding domain"/>
    <property type="match status" value="1"/>
</dbReference>
<dbReference type="EMBL" id="VUJW01000010">
    <property type="protein sequence ID" value="KAA1426086.1"/>
    <property type="molecule type" value="Genomic_DNA"/>
</dbReference>
<reference evidence="2 3" key="1">
    <citation type="submission" date="2019-09" db="EMBL/GenBank/DDBJ databases">
        <title>Nocardioides panacisoli sp. nov., isolated from the soil of a ginseng field.</title>
        <authorList>
            <person name="Cho C."/>
        </authorList>
    </citation>
    <scope>NUCLEOTIDE SEQUENCE [LARGE SCALE GENOMIC DNA]</scope>
    <source>
        <strain evidence="2 3">BN140041</strain>
    </source>
</reference>
<organism evidence="2 3">
    <name type="scientific">Nocardioides antri</name>
    <dbReference type="NCBI Taxonomy" id="2607659"/>
    <lineage>
        <taxon>Bacteria</taxon>
        <taxon>Bacillati</taxon>
        <taxon>Actinomycetota</taxon>
        <taxon>Actinomycetes</taxon>
        <taxon>Propionibacteriales</taxon>
        <taxon>Nocardioidaceae</taxon>
        <taxon>Nocardioides</taxon>
    </lineage>
</organism>
<proteinExistence type="predicted"/>
<feature type="region of interest" description="Disordered" evidence="1">
    <location>
        <begin position="482"/>
        <end position="504"/>
    </location>
</feature>
<name>A0A5B1M076_9ACTN</name>
<accession>A0A5B1M076</accession>
<dbReference type="RefSeq" id="WP_149751705.1">
    <property type="nucleotide sequence ID" value="NZ_VUJW01000010.1"/>
</dbReference>
<gene>
    <name evidence="2" type="ORF">F0U47_17305</name>
</gene>
<evidence type="ECO:0000313" key="3">
    <source>
        <dbReference type="Proteomes" id="UP000324351"/>
    </source>
</evidence>
<dbReference type="PANTHER" id="PTHR43422">
    <property type="entry name" value="THIAMINE THIAZOLE SYNTHASE"/>
    <property type="match status" value="1"/>
</dbReference>
<dbReference type="PANTHER" id="PTHR43422:SF3">
    <property type="entry name" value="THIAMINE THIAZOLE SYNTHASE"/>
    <property type="match status" value="1"/>
</dbReference>
<keyword evidence="3" id="KW-1185">Reference proteome</keyword>
<sequence>MSLGRTAVVLGGSMAGLCAAGALAPHFDEVLVLERDELPAGAQHRRGVPQSKHPHFLLNSGRRAISELFPGFEEDLIAAGGLHLMPSMDAAYLEGAGWASRKQSSMTMVYSSRILIERVLRDKVREVSNVVIREGVSVRGIETADGGTARGRVSGVVFSTTPGGEERIDADLVVDAMGRGSSVADWLVEAGWAEVPVQTLDAKVTYTSRWYDLPAPQDRPASWWWQHLVLMPTQDKGDHPPEHEFLVNFFPIEGGRTIACMGSWGIDMPRTTEDFVASAERVRTPLFAAAMAECEPVSDVHLTRSTGNKWRRYDRLPEVPAGIAFIGDSICAFNPFYAQGISSAAGSALILRAHLEAATASGEPLDQRFSRKFLAEQRTWLKVPWGMAMARDRGYECATGTETLPAWQRKILASMTWPAFNLITGAAREDAVVDEHFARVFNLDESLGDMMRNPRVLAGLLRFKVNSLLGRNKVPFGFDAQHEPPGTDWTPGVVEHPAALAGSR</sequence>
<evidence type="ECO:0000313" key="2">
    <source>
        <dbReference type="EMBL" id="KAA1426086.1"/>
    </source>
</evidence>
<dbReference type="Proteomes" id="UP000324351">
    <property type="component" value="Unassembled WGS sequence"/>
</dbReference>
<dbReference type="InterPro" id="IPR036188">
    <property type="entry name" value="FAD/NAD-bd_sf"/>
</dbReference>
<reference evidence="2 3" key="2">
    <citation type="submission" date="2019-09" db="EMBL/GenBank/DDBJ databases">
        <authorList>
            <person name="Jin C."/>
        </authorList>
    </citation>
    <scope>NUCLEOTIDE SEQUENCE [LARGE SCALE GENOMIC DNA]</scope>
    <source>
        <strain evidence="2 3">BN140041</strain>
    </source>
</reference>
<comment type="caution">
    <text evidence="2">The sequence shown here is derived from an EMBL/GenBank/DDBJ whole genome shotgun (WGS) entry which is preliminary data.</text>
</comment>
<protein>
    <recommendedName>
        <fullName evidence="4">FAD-binding domain-containing protein</fullName>
    </recommendedName>
</protein>
<dbReference type="Gene3D" id="3.50.50.60">
    <property type="entry name" value="FAD/NAD(P)-binding domain"/>
    <property type="match status" value="1"/>
</dbReference>
<evidence type="ECO:0000256" key="1">
    <source>
        <dbReference type="SAM" id="MobiDB-lite"/>
    </source>
</evidence>
<evidence type="ECO:0008006" key="4">
    <source>
        <dbReference type="Google" id="ProtNLM"/>
    </source>
</evidence>